<feature type="region of interest" description="Disordered" evidence="1">
    <location>
        <begin position="78"/>
        <end position="107"/>
    </location>
</feature>
<feature type="compositionally biased region" description="Basic and acidic residues" evidence="1">
    <location>
        <begin position="1"/>
        <end position="13"/>
    </location>
</feature>
<sequence length="157" mass="17250">MVKTQEELARKATEVSSLRGHGLSTLSTAGSSSATKRSRKKKNVSDQRRPWLQSQYIPIAPANLLSFRSAVHRSTVNNARRNANLPQQDIQPRQAPILPDQIDDIDVDSPEQVTARASRALRIKKQKSKRIATRDKNVASTSGSRPGIDAQLLTSGT</sequence>
<accession>A0A816MYF0</accession>
<protein>
    <submittedName>
        <fullName evidence="2">(rape) hypothetical protein</fullName>
    </submittedName>
</protein>
<proteinExistence type="predicted"/>
<feature type="compositionally biased region" description="Polar residues" evidence="1">
    <location>
        <begin position="78"/>
        <end position="91"/>
    </location>
</feature>
<reference evidence="2" key="1">
    <citation type="submission" date="2021-01" db="EMBL/GenBank/DDBJ databases">
        <authorList>
            <consortium name="Genoscope - CEA"/>
            <person name="William W."/>
        </authorList>
    </citation>
    <scope>NUCLEOTIDE SEQUENCE</scope>
</reference>
<evidence type="ECO:0000256" key="1">
    <source>
        <dbReference type="SAM" id="MobiDB-lite"/>
    </source>
</evidence>
<dbReference type="EMBL" id="HG994371">
    <property type="protein sequence ID" value="CAF2012140.1"/>
    <property type="molecule type" value="Genomic_DNA"/>
</dbReference>
<dbReference type="AlphaFoldDB" id="A0A816MYF0"/>
<feature type="region of interest" description="Disordered" evidence="1">
    <location>
        <begin position="124"/>
        <end position="157"/>
    </location>
</feature>
<gene>
    <name evidence="2" type="ORF">DARMORV10_C07P40650.1</name>
</gene>
<name>A0A816MYF0_BRANA</name>
<feature type="compositionally biased region" description="Low complexity" evidence="1">
    <location>
        <begin position="22"/>
        <end position="35"/>
    </location>
</feature>
<organism evidence="2">
    <name type="scientific">Brassica napus</name>
    <name type="common">Rape</name>
    <dbReference type="NCBI Taxonomy" id="3708"/>
    <lineage>
        <taxon>Eukaryota</taxon>
        <taxon>Viridiplantae</taxon>
        <taxon>Streptophyta</taxon>
        <taxon>Embryophyta</taxon>
        <taxon>Tracheophyta</taxon>
        <taxon>Spermatophyta</taxon>
        <taxon>Magnoliopsida</taxon>
        <taxon>eudicotyledons</taxon>
        <taxon>Gunneridae</taxon>
        <taxon>Pentapetalae</taxon>
        <taxon>rosids</taxon>
        <taxon>malvids</taxon>
        <taxon>Brassicales</taxon>
        <taxon>Brassicaceae</taxon>
        <taxon>Brassiceae</taxon>
        <taxon>Brassica</taxon>
    </lineage>
</organism>
<evidence type="ECO:0000313" key="2">
    <source>
        <dbReference type="EMBL" id="CAF2012140.1"/>
    </source>
</evidence>
<dbReference type="Proteomes" id="UP001295469">
    <property type="component" value="Chromosome C07"/>
</dbReference>
<feature type="region of interest" description="Disordered" evidence="1">
    <location>
        <begin position="1"/>
        <end position="53"/>
    </location>
</feature>